<dbReference type="SUPFAM" id="SSF50370">
    <property type="entry name" value="Ricin B-like lectins"/>
    <property type="match status" value="1"/>
</dbReference>
<dbReference type="InterPro" id="IPR006311">
    <property type="entry name" value="TAT_signal"/>
</dbReference>
<dbReference type="PROSITE" id="PS50231">
    <property type="entry name" value="RICIN_B_LECTIN"/>
    <property type="match status" value="1"/>
</dbReference>
<accession>A0AB39NGK3</accession>
<dbReference type="InterPro" id="IPR035992">
    <property type="entry name" value="Ricin_B-like_lectins"/>
</dbReference>
<name>A0AB39NGK3_9ACTN</name>
<proteinExistence type="predicted"/>
<dbReference type="RefSeq" id="WP_369275892.1">
    <property type="nucleotide sequence ID" value="NZ_CP163432.1"/>
</dbReference>
<protein>
    <recommendedName>
        <fullName evidence="3">Ricin B lectin domain-containing protein</fullName>
    </recommendedName>
</protein>
<dbReference type="EMBL" id="CP163432">
    <property type="protein sequence ID" value="XDQ15968.1"/>
    <property type="molecule type" value="Genomic_DNA"/>
</dbReference>
<sequence>MSGSGIRRAMIASVAASAAVLVAGPMASNASAAIFYRTISNGKGLMLSSSSAADNAPVVFVPEFKEDRRFSGASAGDPDTPQKLRWAQVRINNGLSIVHKATGRCLDVERGAEGGGARAVRAKAVLNPCDGTFSQRWKDLGAGKVNPHGFQNEWNHLLLTNTGTSAVLEPINPKRDSAAQAKDVQSFTLNFVEVA</sequence>
<keyword evidence="1" id="KW-0732">Signal</keyword>
<feature type="chain" id="PRO_5044236485" description="Ricin B lectin domain-containing protein" evidence="1">
    <location>
        <begin position="33"/>
        <end position="195"/>
    </location>
</feature>
<evidence type="ECO:0000256" key="1">
    <source>
        <dbReference type="SAM" id="SignalP"/>
    </source>
</evidence>
<dbReference type="PROSITE" id="PS51318">
    <property type="entry name" value="TAT"/>
    <property type="match status" value="1"/>
</dbReference>
<dbReference type="AlphaFoldDB" id="A0AB39NGK3"/>
<reference evidence="2" key="1">
    <citation type="submission" date="2024-07" db="EMBL/GenBank/DDBJ databases">
        <authorList>
            <person name="Yu S.T."/>
        </authorList>
    </citation>
    <scope>NUCLEOTIDE SEQUENCE</scope>
    <source>
        <strain evidence="2">R11</strain>
    </source>
</reference>
<organism evidence="2">
    <name type="scientific">Streptomyces sp. R11</name>
    <dbReference type="NCBI Taxonomy" id="3238625"/>
    <lineage>
        <taxon>Bacteria</taxon>
        <taxon>Bacillati</taxon>
        <taxon>Actinomycetota</taxon>
        <taxon>Actinomycetes</taxon>
        <taxon>Kitasatosporales</taxon>
        <taxon>Streptomycetaceae</taxon>
        <taxon>Streptomyces</taxon>
    </lineage>
</organism>
<feature type="signal peptide" evidence="1">
    <location>
        <begin position="1"/>
        <end position="32"/>
    </location>
</feature>
<evidence type="ECO:0008006" key="3">
    <source>
        <dbReference type="Google" id="ProtNLM"/>
    </source>
</evidence>
<dbReference type="Gene3D" id="2.80.10.50">
    <property type="match status" value="1"/>
</dbReference>
<gene>
    <name evidence="2" type="ORF">AB5J55_43540</name>
</gene>
<evidence type="ECO:0000313" key="2">
    <source>
        <dbReference type="EMBL" id="XDQ15968.1"/>
    </source>
</evidence>